<dbReference type="InterPro" id="IPR001138">
    <property type="entry name" value="Zn2Cys6_DnaBD"/>
</dbReference>
<gene>
    <name evidence="7" type="ORF">BOTBODRAFT_179386</name>
</gene>
<evidence type="ECO:0000256" key="1">
    <source>
        <dbReference type="ARBA" id="ARBA00004123"/>
    </source>
</evidence>
<dbReference type="PROSITE" id="PS00463">
    <property type="entry name" value="ZN2_CY6_FUNGAL_1"/>
    <property type="match status" value="1"/>
</dbReference>
<proteinExistence type="predicted"/>
<keyword evidence="4" id="KW-0804">Transcription</keyword>
<dbReference type="PROSITE" id="PS50048">
    <property type="entry name" value="ZN2_CY6_FUNGAL_2"/>
    <property type="match status" value="1"/>
</dbReference>
<dbReference type="AlphaFoldDB" id="A0A067M2W3"/>
<evidence type="ECO:0000256" key="2">
    <source>
        <dbReference type="ARBA" id="ARBA00022723"/>
    </source>
</evidence>
<keyword evidence="5" id="KW-0539">Nucleus</keyword>
<keyword evidence="3" id="KW-0805">Transcription regulation</keyword>
<dbReference type="PANTHER" id="PTHR47338">
    <property type="entry name" value="ZN(II)2CYS6 TRANSCRIPTION FACTOR (EUROFUNG)-RELATED"/>
    <property type="match status" value="1"/>
</dbReference>
<feature type="domain" description="Zn(2)-C6 fungal-type" evidence="6">
    <location>
        <begin position="22"/>
        <end position="54"/>
    </location>
</feature>
<reference evidence="8" key="1">
    <citation type="journal article" date="2014" name="Proc. Natl. Acad. Sci. U.S.A.">
        <title>Extensive sampling of basidiomycete genomes demonstrates inadequacy of the white-rot/brown-rot paradigm for wood decay fungi.</title>
        <authorList>
            <person name="Riley R."/>
            <person name="Salamov A.A."/>
            <person name="Brown D.W."/>
            <person name="Nagy L.G."/>
            <person name="Floudas D."/>
            <person name="Held B.W."/>
            <person name="Levasseur A."/>
            <person name="Lombard V."/>
            <person name="Morin E."/>
            <person name="Otillar R."/>
            <person name="Lindquist E.A."/>
            <person name="Sun H."/>
            <person name="LaButti K.M."/>
            <person name="Schmutz J."/>
            <person name="Jabbour D."/>
            <person name="Luo H."/>
            <person name="Baker S.E."/>
            <person name="Pisabarro A.G."/>
            <person name="Walton J.D."/>
            <person name="Blanchette R.A."/>
            <person name="Henrissat B."/>
            <person name="Martin F."/>
            <person name="Cullen D."/>
            <person name="Hibbett D.S."/>
            <person name="Grigoriev I.V."/>
        </authorList>
    </citation>
    <scope>NUCLEOTIDE SEQUENCE [LARGE SCALE GENOMIC DNA]</scope>
    <source>
        <strain evidence="8">FD-172 SS1</strain>
    </source>
</reference>
<dbReference type="GO" id="GO:0006351">
    <property type="term" value="P:DNA-templated transcription"/>
    <property type="evidence" value="ECO:0007669"/>
    <property type="project" value="InterPro"/>
</dbReference>
<evidence type="ECO:0000259" key="6">
    <source>
        <dbReference type="PROSITE" id="PS50048"/>
    </source>
</evidence>
<dbReference type="InterPro" id="IPR036864">
    <property type="entry name" value="Zn2-C6_fun-type_DNA-bd_sf"/>
</dbReference>
<comment type="subcellular location">
    <subcellularLocation>
        <location evidence="1">Nucleus</location>
    </subcellularLocation>
</comment>
<dbReference type="InParanoid" id="A0A067M2W3"/>
<dbReference type="SMART" id="SM00066">
    <property type="entry name" value="GAL4"/>
    <property type="match status" value="1"/>
</dbReference>
<evidence type="ECO:0000313" key="7">
    <source>
        <dbReference type="EMBL" id="KDQ09055.1"/>
    </source>
</evidence>
<evidence type="ECO:0000313" key="8">
    <source>
        <dbReference type="Proteomes" id="UP000027195"/>
    </source>
</evidence>
<evidence type="ECO:0000256" key="4">
    <source>
        <dbReference type="ARBA" id="ARBA00023163"/>
    </source>
</evidence>
<dbReference type="InterPro" id="IPR007219">
    <property type="entry name" value="XnlR_reg_dom"/>
</dbReference>
<dbReference type="Pfam" id="PF04082">
    <property type="entry name" value="Fungal_trans"/>
    <property type="match status" value="1"/>
</dbReference>
<dbReference type="PANTHER" id="PTHR47338:SF29">
    <property type="entry name" value="ZN(2)-C6 FUNGAL-TYPE DOMAIN-CONTAINING PROTEIN"/>
    <property type="match status" value="1"/>
</dbReference>
<evidence type="ECO:0000256" key="5">
    <source>
        <dbReference type="ARBA" id="ARBA00023242"/>
    </source>
</evidence>
<dbReference type="CDD" id="cd00067">
    <property type="entry name" value="GAL4"/>
    <property type="match status" value="1"/>
</dbReference>
<dbReference type="EMBL" id="KL198083">
    <property type="protein sequence ID" value="KDQ09055.1"/>
    <property type="molecule type" value="Genomic_DNA"/>
</dbReference>
<evidence type="ECO:0000256" key="3">
    <source>
        <dbReference type="ARBA" id="ARBA00023015"/>
    </source>
</evidence>
<dbReference type="SUPFAM" id="SSF57701">
    <property type="entry name" value="Zn2/Cys6 DNA-binding domain"/>
    <property type="match status" value="1"/>
</dbReference>
<dbReference type="GO" id="GO:0008270">
    <property type="term" value="F:zinc ion binding"/>
    <property type="evidence" value="ECO:0007669"/>
    <property type="project" value="InterPro"/>
</dbReference>
<protein>
    <recommendedName>
        <fullName evidence="6">Zn(2)-C6 fungal-type domain-containing protein</fullName>
    </recommendedName>
</protein>
<dbReference type="Pfam" id="PF00172">
    <property type="entry name" value="Zn_clus"/>
    <property type="match status" value="1"/>
</dbReference>
<accession>A0A067M2W3</accession>
<dbReference type="SMART" id="SM00906">
    <property type="entry name" value="Fungal_trans"/>
    <property type="match status" value="1"/>
</dbReference>
<dbReference type="GO" id="GO:0005634">
    <property type="term" value="C:nucleus"/>
    <property type="evidence" value="ECO:0007669"/>
    <property type="project" value="UniProtKB-SubCell"/>
</dbReference>
<keyword evidence="8" id="KW-1185">Reference proteome</keyword>
<dbReference type="HOGENOM" id="CLU_022337_0_0_1"/>
<dbReference type="Gene3D" id="4.10.240.10">
    <property type="entry name" value="Zn(2)-C6 fungal-type DNA-binding domain"/>
    <property type="match status" value="1"/>
</dbReference>
<sequence>MPTPTSASVVAPVSSALTRGKACKMCRQRKRRCDAGKPICAACIKVGLSFHCEYDDEHAARPKKQSHLKILEGKIGELEGHIQLLETTKRAAVEEPAPIGLPSTFQTPRPRPTLPLDGVGGRHPSIPPLIQDPHEDAWVQQGTVPPNIRDDLISVFVRYRWQFAFEFNVPRFINSLKLPPSHPNAPHPALLNAIFLNGCFYSQTRLRRYESVFYRRTFKELARSLANVDRLFDFLRASALAACYFFGAGRVVEGYTCLSAALRFAIGCGFHTLSSLSLDTGSPLMPPCTDLVELGDRINTFWTLFCLDRVGSLVSGLPYTIGDEKITTIWPCPWDCYKDGAKMSQPAGSIMSMYDPSLLLPPCQSENYQTLRAKSVALLHRASILSAQARTADSVGEPLRREILSTCKATSVFAGTLPPFCVQADHIEDPDAVRSILAIAFTAAHAAVIQIYGIFAQDNPAAHDRQLKSARAAMVVVKEMRAAQFSYIPIFLGWSLTPVHEFLVKEKLRHDALGDKEGARSLQTDIDILLHTLKRVGELFPVAATVQASILEKNVLSLESA</sequence>
<name>A0A067M2W3_BOTB1</name>
<dbReference type="GO" id="GO:0000981">
    <property type="term" value="F:DNA-binding transcription factor activity, RNA polymerase II-specific"/>
    <property type="evidence" value="ECO:0007669"/>
    <property type="project" value="InterPro"/>
</dbReference>
<dbReference type="CDD" id="cd12148">
    <property type="entry name" value="fungal_TF_MHR"/>
    <property type="match status" value="1"/>
</dbReference>
<dbReference type="GO" id="GO:0003677">
    <property type="term" value="F:DNA binding"/>
    <property type="evidence" value="ECO:0007669"/>
    <property type="project" value="InterPro"/>
</dbReference>
<dbReference type="OrthoDB" id="2309723at2759"/>
<keyword evidence="2" id="KW-0479">Metal-binding</keyword>
<dbReference type="Proteomes" id="UP000027195">
    <property type="component" value="Unassembled WGS sequence"/>
</dbReference>
<dbReference type="InterPro" id="IPR050815">
    <property type="entry name" value="TF_fung"/>
</dbReference>
<organism evidence="7 8">
    <name type="scientific">Botryobasidium botryosum (strain FD-172 SS1)</name>
    <dbReference type="NCBI Taxonomy" id="930990"/>
    <lineage>
        <taxon>Eukaryota</taxon>
        <taxon>Fungi</taxon>
        <taxon>Dikarya</taxon>
        <taxon>Basidiomycota</taxon>
        <taxon>Agaricomycotina</taxon>
        <taxon>Agaricomycetes</taxon>
        <taxon>Cantharellales</taxon>
        <taxon>Botryobasidiaceae</taxon>
        <taxon>Botryobasidium</taxon>
    </lineage>
</organism>